<feature type="disulfide bond" evidence="11">
    <location>
        <begin position="1462"/>
        <end position="1471"/>
    </location>
</feature>
<feature type="disulfide bond" evidence="11">
    <location>
        <begin position="955"/>
        <end position="972"/>
    </location>
</feature>
<evidence type="ECO:0000259" key="15">
    <source>
        <dbReference type="PROSITE" id="PS50025"/>
    </source>
</evidence>
<dbReference type="RefSeq" id="XP_037866526.1">
    <property type="nucleotide sequence ID" value="XM_038010598.2"/>
</dbReference>
<evidence type="ECO:0000256" key="6">
    <source>
        <dbReference type="ARBA" id="ARBA00022869"/>
    </source>
</evidence>
<evidence type="ECO:0000259" key="17">
    <source>
        <dbReference type="PROSITE" id="PS51115"/>
    </source>
</evidence>
<keyword evidence="7 11" id="KW-1015">Disulfide bond</keyword>
<keyword evidence="9 11" id="KW-0424">Laminin EGF-like domain</keyword>
<comment type="subcellular location">
    <subcellularLocation>
        <location evidence="1">Secreted</location>
        <location evidence="1">Extracellular space</location>
        <location evidence="1">Extracellular matrix</location>
        <location evidence="1">Basement membrane</location>
    </subcellularLocation>
</comment>
<dbReference type="SMART" id="SM00180">
    <property type="entry name" value="EGF_Lam"/>
    <property type="match status" value="17"/>
</dbReference>
<dbReference type="PROSITE" id="PS50027">
    <property type="entry name" value="EGF_LAM_2"/>
    <property type="match status" value="9"/>
</dbReference>
<feature type="domain" description="Laminin N-terminal" evidence="18">
    <location>
        <begin position="46"/>
        <end position="337"/>
    </location>
</feature>
<dbReference type="GeneID" id="101746347"/>
<feature type="domain" description="Laminin EGF-like" evidence="16">
    <location>
        <begin position="1135"/>
        <end position="1189"/>
    </location>
</feature>
<dbReference type="FunFam" id="2.10.25.10:FF:000082">
    <property type="entry name" value="Laminin subunit alpha 1"/>
    <property type="match status" value="1"/>
</dbReference>
<dbReference type="InterPro" id="IPR000034">
    <property type="entry name" value="Laminin_IV"/>
</dbReference>
<dbReference type="CTD" id="43946"/>
<feature type="domain" description="Laminin EGF-like" evidence="16">
    <location>
        <begin position="1491"/>
        <end position="1541"/>
    </location>
</feature>
<dbReference type="SMART" id="SM00181">
    <property type="entry name" value="EGF"/>
    <property type="match status" value="13"/>
</dbReference>
<keyword evidence="12" id="KW-0175">Coiled coil</keyword>
<evidence type="ECO:0000256" key="8">
    <source>
        <dbReference type="ARBA" id="ARBA00023180"/>
    </source>
</evidence>
<feature type="domain" description="Laminin EGF-like" evidence="16">
    <location>
        <begin position="860"/>
        <end position="905"/>
    </location>
</feature>
<feature type="domain" description="Laminin G" evidence="15">
    <location>
        <begin position="2338"/>
        <end position="2517"/>
    </location>
</feature>
<evidence type="ECO:0000256" key="1">
    <source>
        <dbReference type="ARBA" id="ARBA00004302"/>
    </source>
</evidence>
<organism evidence="19 20">
    <name type="scientific">Bombyx mori</name>
    <name type="common">Silk moth</name>
    <dbReference type="NCBI Taxonomy" id="7091"/>
    <lineage>
        <taxon>Eukaryota</taxon>
        <taxon>Metazoa</taxon>
        <taxon>Ecdysozoa</taxon>
        <taxon>Arthropoda</taxon>
        <taxon>Hexapoda</taxon>
        <taxon>Insecta</taxon>
        <taxon>Pterygota</taxon>
        <taxon>Neoptera</taxon>
        <taxon>Endopterygota</taxon>
        <taxon>Lepidoptera</taxon>
        <taxon>Glossata</taxon>
        <taxon>Ditrysia</taxon>
        <taxon>Bombycoidea</taxon>
        <taxon>Bombycidae</taxon>
        <taxon>Bombycinae</taxon>
        <taxon>Bombyx</taxon>
    </lineage>
</organism>
<proteinExistence type="predicted"/>
<feature type="region of interest" description="Disordered" evidence="13">
    <location>
        <begin position="2699"/>
        <end position="2727"/>
    </location>
</feature>
<feature type="signal peptide" evidence="14">
    <location>
        <begin position="1"/>
        <end position="16"/>
    </location>
</feature>
<keyword evidence="3" id="KW-0272">Extracellular matrix</keyword>
<keyword evidence="6" id="KW-0084">Basement membrane</keyword>
<dbReference type="SUPFAM" id="SSF49899">
    <property type="entry name" value="Concanavalin A-like lectins/glucanases"/>
    <property type="match status" value="4"/>
</dbReference>
<evidence type="ECO:0000259" key="16">
    <source>
        <dbReference type="PROSITE" id="PS50027"/>
    </source>
</evidence>
<protein>
    <recommendedName>
        <fullName evidence="21">Laminin subunit alpha-2</fullName>
    </recommendedName>
</protein>
<keyword evidence="20" id="KW-1185">Reference proteome</keyword>
<dbReference type="Pfam" id="PF00053">
    <property type="entry name" value="EGF_laminin"/>
    <property type="match status" value="13"/>
</dbReference>
<evidence type="ECO:0000256" key="14">
    <source>
        <dbReference type="SAM" id="SignalP"/>
    </source>
</evidence>
<feature type="disulfide bond" evidence="11">
    <location>
        <begin position="1160"/>
        <end position="1169"/>
    </location>
</feature>
<dbReference type="SUPFAM" id="SSF57196">
    <property type="entry name" value="EGF/Laminin"/>
    <property type="match status" value="4"/>
</dbReference>
<feature type="disulfide bond" evidence="11">
    <location>
        <begin position="1515"/>
        <end position="1524"/>
    </location>
</feature>
<feature type="coiled-coil region" evidence="12">
    <location>
        <begin position="1642"/>
        <end position="1676"/>
    </location>
</feature>
<reference evidence="20" key="1">
    <citation type="journal article" date="2008" name="Insect Biochem. Mol. Biol.">
        <title>The genome of a lepidopteran model insect, the silkworm Bombyx mori.</title>
        <authorList>
            <consortium name="International Silkworm Genome Consortium"/>
        </authorList>
    </citation>
    <scope>NUCLEOTIDE SEQUENCE [LARGE SCALE GENOMIC DNA]</scope>
    <source>
        <strain evidence="20">p50T</strain>
    </source>
</reference>
<feature type="domain" description="Laminin EGF-like" evidence="16">
    <location>
        <begin position="704"/>
        <end position="749"/>
    </location>
</feature>
<feature type="disulfide bond" evidence="11">
    <location>
        <begin position="1474"/>
        <end position="1488"/>
    </location>
</feature>
<evidence type="ECO:0000256" key="13">
    <source>
        <dbReference type="SAM" id="MobiDB-lite"/>
    </source>
</evidence>
<dbReference type="Pfam" id="PF02210">
    <property type="entry name" value="Laminin_G_2"/>
    <property type="match status" value="4"/>
</dbReference>
<reference evidence="19" key="2">
    <citation type="submission" date="2022-06" db="UniProtKB">
        <authorList>
            <consortium name="EnsemblMetazoa"/>
        </authorList>
    </citation>
    <scope>IDENTIFICATION</scope>
    <source>
        <strain evidence="19">p50T (Dazao)</strain>
    </source>
</reference>
<dbReference type="SUPFAM" id="SSF57184">
    <property type="entry name" value="Growth factor receptor domain"/>
    <property type="match status" value="1"/>
</dbReference>
<dbReference type="Pfam" id="PF00052">
    <property type="entry name" value="Laminin_B"/>
    <property type="match status" value="2"/>
</dbReference>
<feature type="domain" description="Laminin EGF-like" evidence="16">
    <location>
        <begin position="1443"/>
        <end position="1490"/>
    </location>
</feature>
<dbReference type="InterPro" id="IPR001791">
    <property type="entry name" value="Laminin_G"/>
</dbReference>
<feature type="domain" description="Laminin EGF-like" evidence="16">
    <location>
        <begin position="953"/>
        <end position="1000"/>
    </location>
</feature>
<evidence type="ECO:0000256" key="12">
    <source>
        <dbReference type="SAM" id="Coils"/>
    </source>
</evidence>
<feature type="disulfide bond" evidence="11">
    <location>
        <begin position="722"/>
        <end position="731"/>
    </location>
</feature>
<feature type="disulfide bond" evidence="11">
    <location>
        <begin position="1111"/>
        <end position="1120"/>
    </location>
</feature>
<dbReference type="FunFam" id="2.10.25.10:FF:000188">
    <property type="entry name" value="Laminin subunit gamma 2"/>
    <property type="match status" value="2"/>
</dbReference>
<feature type="chain" id="PRO_5035858344" description="Laminin subunit alpha-2" evidence="14">
    <location>
        <begin position="17"/>
        <end position="3096"/>
    </location>
</feature>
<dbReference type="Gene3D" id="2.10.25.10">
    <property type="entry name" value="Laminin"/>
    <property type="match status" value="9"/>
</dbReference>
<comment type="caution">
    <text evidence="11">Lacks conserved residue(s) required for the propagation of feature annotation.</text>
</comment>
<dbReference type="SMART" id="SM00136">
    <property type="entry name" value="LamNT"/>
    <property type="match status" value="1"/>
</dbReference>
<dbReference type="GO" id="GO:0009888">
    <property type="term" value="P:tissue development"/>
    <property type="evidence" value="ECO:0007669"/>
    <property type="project" value="TreeGrafter"/>
</dbReference>
<dbReference type="InterPro" id="IPR000742">
    <property type="entry name" value="EGF"/>
</dbReference>
<keyword evidence="4 14" id="KW-0732">Signal</keyword>
<feature type="domain" description="Laminin G" evidence="15">
    <location>
        <begin position="2522"/>
        <end position="2728"/>
    </location>
</feature>
<dbReference type="KEGG" id="bmor:101746347"/>
<dbReference type="PANTHER" id="PTHR10574:SF406">
    <property type="entry name" value="LAMININ SUBUNIT ALPHA 5"/>
    <property type="match status" value="1"/>
</dbReference>
<dbReference type="PROSITE" id="PS01248">
    <property type="entry name" value="EGF_LAM_1"/>
    <property type="match status" value="7"/>
</dbReference>
<dbReference type="InterPro" id="IPR008211">
    <property type="entry name" value="Laminin_N"/>
</dbReference>
<evidence type="ECO:0000256" key="7">
    <source>
        <dbReference type="ARBA" id="ARBA00023157"/>
    </source>
</evidence>
<dbReference type="EnsemblMetazoa" id="XM_038010598.1">
    <property type="protein sequence ID" value="XP_037866526.1"/>
    <property type="gene ID" value="LOC101746347"/>
</dbReference>
<dbReference type="Gene3D" id="2.60.120.260">
    <property type="entry name" value="Galactose-binding domain-like"/>
    <property type="match status" value="1"/>
</dbReference>
<dbReference type="GO" id="GO:0005604">
    <property type="term" value="C:basement membrane"/>
    <property type="evidence" value="ECO:0007669"/>
    <property type="project" value="UniProtKB-SubCell"/>
</dbReference>
<evidence type="ECO:0008006" key="21">
    <source>
        <dbReference type="Google" id="ProtNLM"/>
    </source>
</evidence>
<keyword evidence="2" id="KW-0964">Secreted</keyword>
<dbReference type="PROSITE" id="PS51117">
    <property type="entry name" value="LAMININ_NTER"/>
    <property type="match status" value="1"/>
</dbReference>
<evidence type="ECO:0000256" key="5">
    <source>
        <dbReference type="ARBA" id="ARBA00022737"/>
    </source>
</evidence>
<feature type="disulfide bond" evidence="11">
    <location>
        <begin position="974"/>
        <end position="983"/>
    </location>
</feature>
<feature type="domain" description="Laminin G" evidence="15">
    <location>
        <begin position="2917"/>
        <end position="3092"/>
    </location>
</feature>
<dbReference type="Proteomes" id="UP000005204">
    <property type="component" value="Unassembled WGS sequence"/>
</dbReference>
<feature type="domain" description="Laminin IV type A" evidence="17">
    <location>
        <begin position="1221"/>
        <end position="1397"/>
    </location>
</feature>
<evidence type="ECO:0000313" key="19">
    <source>
        <dbReference type="EnsemblMetazoa" id="XP_037866526.1"/>
    </source>
</evidence>
<dbReference type="CDD" id="cd00110">
    <property type="entry name" value="LamG"/>
    <property type="match status" value="4"/>
</dbReference>
<dbReference type="InterPro" id="IPR008979">
    <property type="entry name" value="Galactose-bd-like_sf"/>
</dbReference>
<evidence type="ECO:0000256" key="3">
    <source>
        <dbReference type="ARBA" id="ARBA00022530"/>
    </source>
</evidence>
<feature type="domain" description="Laminin EGF-like" evidence="16">
    <location>
        <begin position="423"/>
        <end position="472"/>
    </location>
</feature>
<keyword evidence="5" id="KW-0677">Repeat</keyword>
<dbReference type="SUPFAM" id="SSF49785">
    <property type="entry name" value="Galactose-binding domain-like"/>
    <property type="match status" value="1"/>
</dbReference>
<evidence type="ECO:0000256" key="11">
    <source>
        <dbReference type="PROSITE-ProRule" id="PRU00460"/>
    </source>
</evidence>
<dbReference type="InterPro" id="IPR009030">
    <property type="entry name" value="Growth_fac_rcpt_cys_sf"/>
</dbReference>
<feature type="disulfide bond" evidence="11">
    <location>
        <begin position="1019"/>
        <end position="1028"/>
    </location>
</feature>
<dbReference type="PROSITE" id="PS51115">
    <property type="entry name" value="LAMININ_IVA"/>
    <property type="match status" value="2"/>
</dbReference>
<evidence type="ECO:0000256" key="4">
    <source>
        <dbReference type="ARBA" id="ARBA00022729"/>
    </source>
</evidence>
<dbReference type="CDD" id="cd00055">
    <property type="entry name" value="EGF_Lam"/>
    <property type="match status" value="15"/>
</dbReference>
<evidence type="ECO:0000256" key="2">
    <source>
        <dbReference type="ARBA" id="ARBA00022525"/>
    </source>
</evidence>
<dbReference type="SMART" id="SM00282">
    <property type="entry name" value="LamG"/>
    <property type="match status" value="4"/>
</dbReference>
<dbReference type="InterPro" id="IPR050440">
    <property type="entry name" value="Laminin/Netrin_ECM"/>
</dbReference>
<dbReference type="PRINTS" id="PR00011">
    <property type="entry name" value="EGFLAMININ"/>
</dbReference>
<accession>A0A8R2LU89</accession>
<dbReference type="GO" id="GO:0048731">
    <property type="term" value="P:system development"/>
    <property type="evidence" value="ECO:0007669"/>
    <property type="project" value="UniProtKB-ARBA"/>
</dbReference>
<dbReference type="InterPro" id="IPR013320">
    <property type="entry name" value="ConA-like_dom_sf"/>
</dbReference>
<dbReference type="Gene3D" id="2.170.300.10">
    <property type="entry name" value="Tie2 ligand-binding domain superfamily"/>
    <property type="match status" value="4"/>
</dbReference>
<evidence type="ECO:0000256" key="9">
    <source>
        <dbReference type="ARBA" id="ARBA00023292"/>
    </source>
</evidence>
<feature type="domain" description="Laminin EGF-like" evidence="16">
    <location>
        <begin position="1091"/>
        <end position="1134"/>
    </location>
</feature>
<evidence type="ECO:0000313" key="20">
    <source>
        <dbReference type="Proteomes" id="UP000005204"/>
    </source>
</evidence>
<evidence type="ECO:0000256" key="10">
    <source>
        <dbReference type="PROSITE-ProRule" id="PRU00122"/>
    </source>
</evidence>
<dbReference type="Pfam" id="PF00055">
    <property type="entry name" value="Laminin_N"/>
    <property type="match status" value="1"/>
</dbReference>
<dbReference type="InterPro" id="IPR056863">
    <property type="entry name" value="LMN_ATRN_NET-like_EGF"/>
</dbReference>
<dbReference type="PANTHER" id="PTHR10574">
    <property type="entry name" value="NETRIN/LAMININ-RELATED"/>
    <property type="match status" value="1"/>
</dbReference>
<evidence type="ECO:0000259" key="18">
    <source>
        <dbReference type="PROSITE" id="PS51117"/>
    </source>
</evidence>
<feature type="compositionally biased region" description="Basic and acidic residues" evidence="13">
    <location>
        <begin position="2702"/>
        <end position="2716"/>
    </location>
</feature>
<feature type="disulfide bond" evidence="11">
    <location>
        <begin position="953"/>
        <end position="965"/>
    </location>
</feature>
<dbReference type="PROSITE" id="PS50025">
    <property type="entry name" value="LAM_G_DOMAIN"/>
    <property type="match status" value="4"/>
</dbReference>
<dbReference type="InterPro" id="IPR002049">
    <property type="entry name" value="LE_dom"/>
</dbReference>
<name>A0A8R2LU89_BOMMO</name>
<dbReference type="Gene3D" id="2.60.120.200">
    <property type="match status" value="5"/>
</dbReference>
<dbReference type="SMART" id="SM00281">
    <property type="entry name" value="LamB"/>
    <property type="match status" value="2"/>
</dbReference>
<feature type="disulfide bond" evidence="11">
    <location>
        <begin position="443"/>
        <end position="452"/>
    </location>
</feature>
<keyword evidence="8" id="KW-0325">Glycoprotein</keyword>
<feature type="domain" description="Laminin IV type A" evidence="17">
    <location>
        <begin position="498"/>
        <end position="679"/>
    </location>
</feature>
<feature type="domain" description="Laminin G" evidence="15">
    <location>
        <begin position="2740"/>
        <end position="2912"/>
    </location>
</feature>
<feature type="disulfide bond" evidence="11">
    <location>
        <begin position="880"/>
        <end position="889"/>
    </location>
</feature>
<sequence length="3096" mass="332926">MRYLLWVVLLATAVGGRRRHNKPGRAVLDRLASTTVSDVDTVTSAAVSGLLPAPLDVAPYSVIAANATCGEDGEEEYCRDTPGKRGTVCDICEGPDGSSFRRHPPSHALDGDTSTWWQSPTLAAGEQYKHVELITTLPDKMELLHVIIKSGPSPRPLAWSLEVSASESGEDWRMIRAYGDKDHCKKIWDLRPERRRRKARAAKRINRAHKISCSTQFANYKPLENGEMHVAVGEGVSARRVRISFRGAHPTPSRQQYYTVRSLTLAARCLCHGHAQRCAVDNKGAKCECLHATCGSHCHRCCSGGSWAPHKICDETLECLCGERGQCSFDDTGATLCLNCTENRGGPSCDKCLFGYYNTVSDGPCVPCDCDPEGSDGSCEWDNKRHRVSCNCLPGFTGHLCDSCESSNAVFPLCHDIPTEPPCKCDVRGIVDPTRECDEVCECKLNVIGERCDTCASGHFGLSSDLREGCRPCYCSHVTDICELAAPDPNTPHDIVLPLGEAWMISDSIANETLEPSLDEQGKPFVISYEVEGWENFYWLSRSFNGEQFDSYGGEIRASLFWGVVRGDSGGNPTVGPDVMLISADGRMLAYANTTHETPGQLELSVPLIEGSWYVVGDDEPCSRLQLMDALRDLRTLMIKAHFHMDQDEIRLENAEIRAPVKPVSEVCSCPAGYTGVQCSSCAWSHARILHAAGAVPPFECVPCACNEHASCDTVEGPCGSCQHNTTGAHCERCLPGHYGNPVQGACKPCACPLYLPSNNFSPNCALASAEGDEFVCTQCPDGYTGDHCENCDFGYWGSPTTPGGSCQECACGGSPCHPTTGLCLTCPPHTEGARCDLCQEGYWFGAGGWQGAGSACVECACGAGALSAACDARSGLCACRQGWAGRACDSCARGHGGLSAGCPVCRCGIAARNNICDPVSGGCLCAPGAAPPSCDNCLDEHYGLDVSGCQGCNCSSIGAEGNSCDIRTGQCRCKSHVTGRACDVCDEGYWGLDRGGCRRCECGSGASSCDPVTGVCACATGVGGVQCDRCLPGYYGFGPAGCLLCPVCSEGKVCSPTSGRCVCPGGSLGPGCKQCARGYWATSPGHCRPCACGQGALNNNCNPQSGQCKCRPGWAGLVCDVCAFGHHGPKCKPCDCNLAGSKGCSSDLCPCDNRGRCNCKENVVGEKCEKCLEGTFGLAAENPVGCTACFCFGRAAQCSQAELARAAVHAASPLHIELQRSKDNTAITTMDQDSLLAIHTHSPEATISLPWPPAPVYVELDKRFLGDRVTSYGGLIKFRIEQEGGVELDPEVKAKFPLVRIYGKNIVLDHYEHVPPLNGSYSIRLHESLWWVRGHNAQSSRAALMLALQRVDRILLRVTTRAPRYDEHVHALLLNVSLDTAIPGLSRSAPALGVEICACPRGYSASSCQEPDIGFWMPPPRVHLSTVKGTIVISLEGEAQPCHCHNRATKCDPETGYCLNCTAGTGGPRCSVCAAGFYGNPSAPAGCQPCPCPSRGKNFASGCNVAMGRVQCLCKPGYSGPRCESCAVGYRRDAAGGCARCTCGRGAVSRWCDAHDTCRCRDYATGPTCDTCLAPRTYMDTDGCMPCDNCTQTLLDSIEEASSNLRKNANPAELKRIPKPFPALREFARNTTILKTAYDSLKKYLENVSGLDNSIANLEATEHRLFTEANRLKSEASRRSAEGDYLSLESVSALEDVLQLRRRLGELVEDLDEFARGEKHLSAHRALKEARQLLKEIRNVQLTDFTASVNDVFDMANLQTTSLKEYKYRIDDTYKRVKKLGEALTEWERKAADLHRLGQAMWDAGDQLVQLQEKVKPRLAAVRDIGLRCRLILEDINSLSTNNFTDAIGAILLQSQTLAIKFPSIDAELKVLTLAAEEKEGILYSLTPAYRQKYLEPVEKHVKQLAEKAIEYKNLFAGSRAAASLGVSAAQAWSRVASLVQEASEAAEEATRAAAAASSLARGSEPMLQLAGKGKNSSEDLKMRGAAVLARAEALGVELEGLAHATDATSVTVRGAAWRVRSLGARPEARVLPVLEAASAAADRLFLTTRALYDEASDVRRLIRYHIRKQLAELQRHGDTALGAAQEHVSQIRGNTARGAEVADALAAAAAARARQHRRADRTLRPALAALRDNIERARHAADSISVSLTSSPGAPAGCSRAFPTDGASGAVTQIAIDVSFDNTVRDGPLIHLVGEIQNDVETYMKLVVEKQRLKLTWNLGGDEGLILHPQLLQSTHDDADHTSYRIEIERIWNVVELRLEQAGGAVTSARNNSARGAALRVRGLWAGDAAGGGLPACVHALRSAGRPLGLWRGVGQPKDAACTGCTHRWMSSGRGDSMTWFDGAGYVELRRSRLRPVDRRQFSIAFTFQTRDENALLFMATDIANNRSVSIVMRECRVYFIVEYTGSRLELVAPGRHCDGRPAHLQAIRAFAANNLEKGSLRVNGEERLGSPSPPVHLPAALPDLSAATYAVGGLPPGPAAPAPPLRGCLGALSIDREGYDLLDTPTRHGVEPNCGARTIRSAIFEGSGHIELPSPVFRRKAALGISFRARAPDGLILFRAPSNLSANEVDEDGDGHFIVLALIKGELEVIASAGKSELVLRTNGTRFDDGMLHTVQITRIHKQLELWVDDERLSSGTLLGNAFPSRPGGLYLAGVGQPDSMRMSRFPLGHFTGTLSDVIIDAQLIGLESALNWSGAQLGREDSEPRIQPRTEPRALQSQQQDNGCTKTMSYTVEAGAVKFGDGPHSHAVLRLKKRGRDIAVTLQLRTYATEGLLLLAPGSKAKPKHYIAVMLRDGKLRLVIRGRKRKEIALNTFVSDGTWRSLSIRYASGRAHVKCGGETGAGRGGRAHVAPRLYVGGLPPYSDTSDYTLPNNIVRVGGFVGCVRRVTVGGRAEDLVRDSRTHHHVGQCFPNVEPAAYFSGDAYASLRHTWGAGSGSDSVTELQLQFRTSEPNGVLFAGGDFLLEIKDATVVLSRGGEEEAGSGVRVQGGAALCDGSWHAVRAWLHARPALALDGAPRVDGPAPALLDIDDSAPQTPTDYYIGGWPEGVMESTEGGKNFKGCIRDVSIGGHKRDWNKMDTLHNVLLDSCPVQQ</sequence>
<dbReference type="Pfam" id="PF24973">
    <property type="entry name" value="EGF_LMN_ATRN"/>
    <property type="match status" value="1"/>
</dbReference>
<feature type="disulfide bond" evidence="10">
    <location>
        <begin position="3065"/>
        <end position="3092"/>
    </location>
</feature>
<feature type="domain" description="Laminin EGF-like" evidence="16">
    <location>
        <begin position="1001"/>
        <end position="1045"/>
    </location>
</feature>
<dbReference type="GO" id="GO:0009887">
    <property type="term" value="P:animal organ morphogenesis"/>
    <property type="evidence" value="ECO:0007669"/>
    <property type="project" value="TreeGrafter"/>
</dbReference>